<dbReference type="PANTHER" id="PTHR33884">
    <property type="entry name" value="UPF0410 PROTEIN YMGE"/>
    <property type="match status" value="1"/>
</dbReference>
<dbReference type="PANTHER" id="PTHR33884:SF3">
    <property type="entry name" value="UPF0410 PROTEIN YMGE"/>
    <property type="match status" value="1"/>
</dbReference>
<keyword evidence="6 7" id="KW-0472">Membrane</keyword>
<evidence type="ECO:0000256" key="4">
    <source>
        <dbReference type="ARBA" id="ARBA00022692"/>
    </source>
</evidence>
<keyword evidence="3" id="KW-1003">Cell membrane</keyword>
<comment type="caution">
    <text evidence="8">The sequence shown here is derived from an EMBL/GenBank/DDBJ whole genome shotgun (WGS) entry which is preliminary data.</text>
</comment>
<evidence type="ECO:0000256" key="2">
    <source>
        <dbReference type="ARBA" id="ARBA00011006"/>
    </source>
</evidence>
<keyword evidence="4 7" id="KW-0812">Transmembrane</keyword>
<comment type="similarity">
    <text evidence="2">Belongs to the UPF0410 family.</text>
</comment>
<protein>
    <submittedName>
        <fullName evidence="8">Transglycosylase-associated protein</fullName>
    </submittedName>
</protein>
<feature type="transmembrane region" description="Helical" evidence="7">
    <location>
        <begin position="28"/>
        <end position="50"/>
    </location>
</feature>
<dbReference type="InterPro" id="IPR007341">
    <property type="entry name" value="Transgly_assoc"/>
</dbReference>
<gene>
    <name evidence="8" type="ORF">UR67_C0004G0002</name>
</gene>
<evidence type="ECO:0000256" key="6">
    <source>
        <dbReference type="ARBA" id="ARBA00023136"/>
    </source>
</evidence>
<dbReference type="Pfam" id="PF04226">
    <property type="entry name" value="Transgly_assoc"/>
    <property type="match status" value="1"/>
</dbReference>
<dbReference type="STRING" id="1618350.UR67_C0004G0002"/>
<sequence length="82" mass="8349">MSVIYWIIFGLIAGGIANFISPSSKGGIIGSIVLGIVGAVVGGYLGQMIFGVGVTGFNVMSFVVAVAGSLLVLFIGRLLTRD</sequence>
<feature type="transmembrane region" description="Helical" evidence="7">
    <location>
        <begin position="56"/>
        <end position="79"/>
    </location>
</feature>
<accession>A0A0G0E313</accession>
<reference evidence="8 9" key="1">
    <citation type="journal article" date="2015" name="Nature">
        <title>rRNA introns, odd ribosomes, and small enigmatic genomes across a large radiation of phyla.</title>
        <authorList>
            <person name="Brown C.T."/>
            <person name="Hug L.A."/>
            <person name="Thomas B.C."/>
            <person name="Sharon I."/>
            <person name="Castelle C.J."/>
            <person name="Singh A."/>
            <person name="Wilkins M.J."/>
            <person name="Williams K.H."/>
            <person name="Banfield J.F."/>
        </authorList>
    </citation>
    <scope>NUCLEOTIDE SEQUENCE [LARGE SCALE GENOMIC DNA]</scope>
</reference>
<keyword evidence="5 7" id="KW-1133">Transmembrane helix</keyword>
<evidence type="ECO:0000256" key="1">
    <source>
        <dbReference type="ARBA" id="ARBA00004651"/>
    </source>
</evidence>
<dbReference type="AlphaFoldDB" id="A0A0G0E313"/>
<evidence type="ECO:0000313" key="8">
    <source>
        <dbReference type="EMBL" id="KKP69605.1"/>
    </source>
</evidence>
<evidence type="ECO:0000256" key="3">
    <source>
        <dbReference type="ARBA" id="ARBA00022475"/>
    </source>
</evidence>
<evidence type="ECO:0000313" key="9">
    <source>
        <dbReference type="Proteomes" id="UP000034581"/>
    </source>
</evidence>
<proteinExistence type="inferred from homology"/>
<feature type="transmembrane region" description="Helical" evidence="7">
    <location>
        <begin position="6"/>
        <end position="21"/>
    </location>
</feature>
<dbReference type="Proteomes" id="UP000034581">
    <property type="component" value="Unassembled WGS sequence"/>
</dbReference>
<evidence type="ECO:0000256" key="7">
    <source>
        <dbReference type="SAM" id="Phobius"/>
    </source>
</evidence>
<dbReference type="EMBL" id="LBQB01000004">
    <property type="protein sequence ID" value="KKP69605.1"/>
    <property type="molecule type" value="Genomic_DNA"/>
</dbReference>
<evidence type="ECO:0000256" key="5">
    <source>
        <dbReference type="ARBA" id="ARBA00022989"/>
    </source>
</evidence>
<comment type="subcellular location">
    <subcellularLocation>
        <location evidence="1">Cell membrane</location>
        <topology evidence="1">Multi-pass membrane protein</topology>
    </subcellularLocation>
</comment>
<name>A0A0G0E313_UNCC3</name>
<organism evidence="8 9">
    <name type="scientific">candidate division CPR3 bacterium GW2011_GWF2_35_18</name>
    <dbReference type="NCBI Taxonomy" id="1618350"/>
    <lineage>
        <taxon>Bacteria</taxon>
        <taxon>Bacteria division CPR3</taxon>
    </lineage>
</organism>
<dbReference type="GO" id="GO:0005886">
    <property type="term" value="C:plasma membrane"/>
    <property type="evidence" value="ECO:0007669"/>
    <property type="project" value="UniProtKB-SubCell"/>
</dbReference>